<accession>A0A8S5TKP2</accession>
<evidence type="ECO:0000313" key="2">
    <source>
        <dbReference type="EMBL" id="DAF63354.1"/>
    </source>
</evidence>
<sequence length="215" mass="23710">MAKNKMTTCKHCGAEIAASAKVCPQCGGKNKPPIYKRWWFIAIIVLIVLSAIGGSTDSGKEGFKEGFEEGYKNATSSKASASTASSVASVPEISEDDYKAECQTVDYKELCRYPEKYEGTKIAVKVKVSQIIDANFSGSEKAWRTYTDNSGYGFYADDEYYMLDKRGGDAVKILDDDIINVYGEFTGLEKITRALTSTTDELPRIEVKYADLVDE</sequence>
<evidence type="ECO:0000256" key="1">
    <source>
        <dbReference type="SAM" id="Phobius"/>
    </source>
</evidence>
<feature type="transmembrane region" description="Helical" evidence="1">
    <location>
        <begin position="38"/>
        <end position="55"/>
    </location>
</feature>
<protein>
    <submittedName>
        <fullName evidence="2">Zinc-ribbon containing domain protein</fullName>
    </submittedName>
</protein>
<name>A0A8S5TKP2_9CAUD</name>
<proteinExistence type="predicted"/>
<keyword evidence="1" id="KW-0472">Membrane</keyword>
<dbReference type="EMBL" id="BK032839">
    <property type="protein sequence ID" value="DAF63354.1"/>
    <property type="molecule type" value="Genomic_DNA"/>
</dbReference>
<organism evidence="2">
    <name type="scientific">Siphoviridae sp. ctvI513</name>
    <dbReference type="NCBI Taxonomy" id="2827965"/>
    <lineage>
        <taxon>Viruses</taxon>
        <taxon>Duplodnaviria</taxon>
        <taxon>Heunggongvirae</taxon>
        <taxon>Uroviricota</taxon>
        <taxon>Caudoviricetes</taxon>
    </lineage>
</organism>
<keyword evidence="1" id="KW-1133">Transmembrane helix</keyword>
<reference evidence="2" key="1">
    <citation type="journal article" date="2021" name="Proc. Natl. Acad. Sci. U.S.A.">
        <title>A Catalog of Tens of Thousands of Viruses from Human Metagenomes Reveals Hidden Associations with Chronic Diseases.</title>
        <authorList>
            <person name="Tisza M.J."/>
            <person name="Buck C.B."/>
        </authorList>
    </citation>
    <scope>NUCLEOTIDE SEQUENCE</scope>
    <source>
        <strain evidence="2">CtvI513</strain>
    </source>
</reference>
<keyword evidence="1" id="KW-0812">Transmembrane</keyword>